<dbReference type="OrthoDB" id="10071171at2759"/>
<feature type="non-terminal residue" evidence="1">
    <location>
        <position position="1"/>
    </location>
</feature>
<proteinExistence type="predicted"/>
<name>A0A8H3ZPB5_9PEZI</name>
<reference evidence="1 2" key="1">
    <citation type="submission" date="2019-12" db="EMBL/GenBank/DDBJ databases">
        <title>A genome sequence resource for the geographically widespread anthracnose pathogen Colletotrichum asianum.</title>
        <authorList>
            <person name="Meng Y."/>
        </authorList>
    </citation>
    <scope>NUCLEOTIDE SEQUENCE [LARGE SCALE GENOMIC DNA]</scope>
    <source>
        <strain evidence="1 2">ICMP 18580</strain>
    </source>
</reference>
<dbReference type="Proteomes" id="UP000434172">
    <property type="component" value="Unassembled WGS sequence"/>
</dbReference>
<keyword evidence="2" id="KW-1185">Reference proteome</keyword>
<gene>
    <name evidence="1" type="ORF">GQ607_010033</name>
</gene>
<evidence type="ECO:0000313" key="2">
    <source>
        <dbReference type="Proteomes" id="UP000434172"/>
    </source>
</evidence>
<sequence length="407" mass="46917">MDRKRPRIVPRRAINWERPDRDSREEALLATAHRWDTGSLLDLFLDAGEYSPRVGREHSVLSRVFNSRRLERIRDGFFSHPSSLAAWIDDRDRNQHPRPYNGLVTQPQFRRIALDTKRFSEAGLVNVDTRRIYITNPSADELGILALSSPDGLYEINRTFMFKYLTGDTSIGASLTCMPLHFVLEFHIPYYVWRNGTPRLDCRMTTSAESIRKSHELSFLSTPGLKIDEPDHLHQAQTSICLAGWNTSTWVATCLVDTYYDEDDPNNESMLRFYELVDSDPDCQSVSMDALSLGTKTADRAMINEAREYFFVIVKVHMEKISGEWYHIQFQLTQRVYQNVSRLEFLSNLPNCLIRSCLKPWVLGLHASLMITIAHAASRYSMNGIPEYHVIPHLRPASHLAFDHLNV</sequence>
<dbReference type="AlphaFoldDB" id="A0A8H3ZPB5"/>
<comment type="caution">
    <text evidence="1">The sequence shown here is derived from an EMBL/GenBank/DDBJ whole genome shotgun (WGS) entry which is preliminary data.</text>
</comment>
<dbReference type="EMBL" id="WOWK01000058">
    <property type="protein sequence ID" value="KAF0322792.1"/>
    <property type="molecule type" value="Genomic_DNA"/>
</dbReference>
<evidence type="ECO:0000313" key="1">
    <source>
        <dbReference type="EMBL" id="KAF0322792.1"/>
    </source>
</evidence>
<organism evidence="1 2">
    <name type="scientific">Colletotrichum asianum</name>
    <dbReference type="NCBI Taxonomy" id="702518"/>
    <lineage>
        <taxon>Eukaryota</taxon>
        <taxon>Fungi</taxon>
        <taxon>Dikarya</taxon>
        <taxon>Ascomycota</taxon>
        <taxon>Pezizomycotina</taxon>
        <taxon>Sordariomycetes</taxon>
        <taxon>Hypocreomycetidae</taxon>
        <taxon>Glomerellales</taxon>
        <taxon>Glomerellaceae</taxon>
        <taxon>Colletotrichum</taxon>
        <taxon>Colletotrichum gloeosporioides species complex</taxon>
    </lineage>
</organism>
<protein>
    <submittedName>
        <fullName evidence="1">Uncharacterized protein</fullName>
    </submittedName>
</protein>
<accession>A0A8H3ZPB5</accession>